<feature type="domain" description="TTI1 N-terminal TPR" evidence="2">
    <location>
        <begin position="16"/>
        <end position="348"/>
    </location>
</feature>
<dbReference type="Proteomes" id="UP000070054">
    <property type="component" value="Unassembled WGS sequence"/>
</dbReference>
<dbReference type="FunFam" id="1.25.10.10:FF:001401">
    <property type="entry name" value="Uncharacterized protein"/>
    <property type="match status" value="1"/>
</dbReference>
<evidence type="ECO:0000256" key="1">
    <source>
        <dbReference type="SAM" id="MobiDB-lite"/>
    </source>
</evidence>
<dbReference type="PANTHER" id="PTHR18460">
    <property type="entry name" value="TEL2 INTERACTING PROTEIN 1 TTI1 FAMILY MEMBER"/>
    <property type="match status" value="1"/>
</dbReference>
<dbReference type="InterPro" id="IPR052587">
    <property type="entry name" value="TELO2-interacting_protein_1"/>
</dbReference>
<comment type="caution">
    <text evidence="4">The sequence shown here is derived from an EMBL/GenBank/DDBJ whole genome shotgun (WGS) entry which is preliminary data.</text>
</comment>
<dbReference type="InterPro" id="IPR057566">
    <property type="entry name" value="TPR_TTI1_N"/>
</dbReference>
<evidence type="ECO:0000259" key="3">
    <source>
        <dbReference type="Pfam" id="PF24181"/>
    </source>
</evidence>
<protein>
    <submittedName>
        <fullName evidence="4">HEAT repeat protein</fullName>
    </submittedName>
</protein>
<reference evidence="4 5" key="1">
    <citation type="submission" date="2014-02" db="EMBL/GenBank/DDBJ databases">
        <title>The genome sequence of Colletotrichum nymphaeae SA-01.</title>
        <authorList>
            <person name="Baroncelli R."/>
            <person name="Thon M.R."/>
        </authorList>
    </citation>
    <scope>NUCLEOTIDE SEQUENCE [LARGE SCALE GENOMIC DNA]</scope>
    <source>
        <strain evidence="4 5">SA-01</strain>
    </source>
</reference>
<dbReference type="Pfam" id="PF24181">
    <property type="entry name" value="TPR_TTI1_C"/>
    <property type="match status" value="1"/>
</dbReference>
<feature type="region of interest" description="Disordered" evidence="1">
    <location>
        <begin position="773"/>
        <end position="822"/>
    </location>
</feature>
<dbReference type="GO" id="GO:0005737">
    <property type="term" value="C:cytoplasm"/>
    <property type="evidence" value="ECO:0007669"/>
    <property type="project" value="TreeGrafter"/>
</dbReference>
<dbReference type="AlphaFoldDB" id="A0A135RY26"/>
<evidence type="ECO:0000313" key="4">
    <source>
        <dbReference type="EMBL" id="KXH28574.1"/>
    </source>
</evidence>
<dbReference type="EMBL" id="JEMN01001715">
    <property type="protein sequence ID" value="KXH28574.1"/>
    <property type="molecule type" value="Genomic_DNA"/>
</dbReference>
<accession>A0A135RY26</accession>
<organism evidence="4 5">
    <name type="scientific">Colletotrichum nymphaeae SA-01</name>
    <dbReference type="NCBI Taxonomy" id="1460502"/>
    <lineage>
        <taxon>Eukaryota</taxon>
        <taxon>Fungi</taxon>
        <taxon>Dikarya</taxon>
        <taxon>Ascomycota</taxon>
        <taxon>Pezizomycotina</taxon>
        <taxon>Sordariomycetes</taxon>
        <taxon>Hypocreomycetidae</taxon>
        <taxon>Glomerellales</taxon>
        <taxon>Glomerellaceae</taxon>
        <taxon>Colletotrichum</taxon>
        <taxon>Colletotrichum acutatum species complex</taxon>
    </lineage>
</organism>
<gene>
    <name evidence="4" type="ORF">CNYM01_05664</name>
</gene>
<dbReference type="InterPro" id="IPR016024">
    <property type="entry name" value="ARM-type_fold"/>
</dbReference>
<evidence type="ECO:0000259" key="2">
    <source>
        <dbReference type="Pfam" id="PF24173"/>
    </source>
</evidence>
<dbReference type="Pfam" id="PF24173">
    <property type="entry name" value="TPR_TTI1_N"/>
    <property type="match status" value="1"/>
</dbReference>
<dbReference type="OrthoDB" id="49511at2759"/>
<name>A0A135RY26_9PEZI</name>
<dbReference type="PIRSF" id="PIRSF005250">
    <property type="entry name" value="UCP005250"/>
    <property type="match status" value="1"/>
</dbReference>
<dbReference type="Gene3D" id="1.25.10.10">
    <property type="entry name" value="Leucine-rich Repeat Variant"/>
    <property type="match status" value="2"/>
</dbReference>
<dbReference type="InterPro" id="IPR049362">
    <property type="entry name" value="TTI1_rpt"/>
</dbReference>
<evidence type="ECO:0000313" key="5">
    <source>
        <dbReference type="Proteomes" id="UP000070054"/>
    </source>
</evidence>
<dbReference type="SUPFAM" id="SSF48371">
    <property type="entry name" value="ARM repeat"/>
    <property type="match status" value="1"/>
</dbReference>
<proteinExistence type="predicted"/>
<dbReference type="Pfam" id="PF21547">
    <property type="entry name" value="TTI1"/>
    <property type="match status" value="1"/>
</dbReference>
<feature type="domain" description="TTI1 C-terminal TPR" evidence="3">
    <location>
        <begin position="756"/>
        <end position="943"/>
    </location>
</feature>
<dbReference type="InterPro" id="IPR057567">
    <property type="entry name" value="TPR_TTI1_C"/>
</dbReference>
<dbReference type="PANTHER" id="PTHR18460:SF3">
    <property type="entry name" value="TELO2-INTERACTING PROTEIN 1 HOMOLOG"/>
    <property type="match status" value="1"/>
</dbReference>
<keyword evidence="5" id="KW-1185">Reference proteome</keyword>
<dbReference type="InterPro" id="IPR016441">
    <property type="entry name" value="Tti1"/>
</dbReference>
<sequence>MATAPANTNPARNEFFQQLKPCCVSISQLAIRQQGDSSSFKRLSELTDELYHILNDQVNRDAAVLDAKLADYVFFPLSHIFRSHDQYPKRLIELAIKCLTVIIIHGWKSNISPQILQQLLILLTFIVGGVPGREREHDVPEETELESLRALTALVTVAGTSSTAATALTEEKLVPTLGHTITVILGCVADGRTSAIQLEALRILNCFYTSIKDHAALASFIPGLVSSLTKLLSKPQGEKTRVLVGSIQSLGLVLVKVLGDVRTRSITARLNSDTSPEAEQGGVLSPSWLKATKSQIKLALATVLKLRTSDNTDVREALLAFCLGLLDECHTSLENCSSVLVETAMIISPTHPTSSLTGTSLQDLAIIYPELGETVKVTCYNWITSLPRIMQSADESKKQAAVQNLMKGMALVSSLQLDSSLLDESIAAALRDSVTSLIIGAKPSKILDETTPDASWYNQDIVRIGDTPKQYSNVLLGEESQAGTRSAMIDLLSNVGPTSQQNRLAAEMLDHARDSSGDSQIASFWLSFELLKTAFSRSNELDDLLDFSSLGSGGEDSESIFQELYAFAVVLLDSHSELAEIDWRLEATALEVTAFAASRSGEAFRPELIDVLYPTTAFLGSASSQLREHAITTLNVLAVSCGYTSVSELIIENVDYMINSVSLRLNTFDISPASTKVLVMITRLTGSRLLPYLDDVVASIFAALDNYHGYPVFVESLFAVLKEVVEQGVKSDRLLLEGRQNGPESHKKAAGSHVTIDDIVDLLKRRREREAEASIDDVADTINNNHPQKPWGAQDQKPKDGGEEGTDEDAANNEVEKEKPPKTPTYTLLEKIAGLTQHYLTSPSPTLRKSLLDLLAAVSPALSGDEDSFLPLINAVWPVVITRVYDEEAFVTISACDALCALSATAGDFLASRIKTEWWDGLGKWCRKKKLEAIQSRGKGSTHRESIRPGQTAGTTSQGIVIPVMTGSDRLSYQSAEITKGPVSGGLGKFAQSAQIWDSVIRMLTAIASHVRLDAEIFDEVLDLLSEALSQNVEARRALEAVNGDAVWLAMYQQGQVKAPSLPKLDGVTFASLTTLS</sequence>
<dbReference type="InterPro" id="IPR011989">
    <property type="entry name" value="ARM-like"/>
</dbReference>